<dbReference type="InterPro" id="IPR032639">
    <property type="entry name" value="Tex_YqgF"/>
</dbReference>
<dbReference type="InterPro" id="IPR023323">
    <property type="entry name" value="Tex-like_dom_sf"/>
</dbReference>
<feature type="region of interest" description="Disordered" evidence="1">
    <location>
        <begin position="714"/>
        <end position="763"/>
    </location>
</feature>
<dbReference type="Pfam" id="PF16921">
    <property type="entry name" value="Tex_YqgF"/>
    <property type="match status" value="1"/>
</dbReference>
<dbReference type="InterPro" id="IPR012337">
    <property type="entry name" value="RNaseH-like_sf"/>
</dbReference>
<dbReference type="PANTHER" id="PTHR10724">
    <property type="entry name" value="30S RIBOSOMAL PROTEIN S1"/>
    <property type="match status" value="1"/>
</dbReference>
<dbReference type="InterPro" id="IPR012340">
    <property type="entry name" value="NA-bd_OB-fold"/>
</dbReference>
<dbReference type="FunFam" id="1.10.150.310:FF:000001">
    <property type="entry name" value="RNA-binding transcriptional accessory protein"/>
    <property type="match status" value="1"/>
</dbReference>
<protein>
    <submittedName>
        <fullName evidence="3">RNA-binding transcriptional accessory protein</fullName>
    </submittedName>
</protein>
<dbReference type="SUPFAM" id="SSF158832">
    <property type="entry name" value="Tex N-terminal region-like"/>
    <property type="match status" value="1"/>
</dbReference>
<evidence type="ECO:0000313" key="4">
    <source>
        <dbReference type="Proteomes" id="UP000315439"/>
    </source>
</evidence>
<evidence type="ECO:0000259" key="2">
    <source>
        <dbReference type="PROSITE" id="PS50126"/>
    </source>
</evidence>
<dbReference type="SUPFAM" id="SSF47781">
    <property type="entry name" value="RuvA domain 2-like"/>
    <property type="match status" value="2"/>
</dbReference>
<dbReference type="Pfam" id="PF12836">
    <property type="entry name" value="HHH_3"/>
    <property type="match status" value="1"/>
</dbReference>
<dbReference type="Gene3D" id="3.30.420.140">
    <property type="entry name" value="YqgF/RNase H-like domain"/>
    <property type="match status" value="1"/>
</dbReference>
<evidence type="ECO:0000256" key="1">
    <source>
        <dbReference type="SAM" id="MobiDB-lite"/>
    </source>
</evidence>
<evidence type="ECO:0000313" key="3">
    <source>
        <dbReference type="EMBL" id="TQV89162.1"/>
    </source>
</evidence>
<dbReference type="PROSITE" id="PS50126">
    <property type="entry name" value="S1"/>
    <property type="match status" value="1"/>
</dbReference>
<dbReference type="EMBL" id="VIKS01000002">
    <property type="protein sequence ID" value="TQV89162.1"/>
    <property type="molecule type" value="Genomic_DNA"/>
</dbReference>
<sequence length="775" mass="85485">MFNIAEKIAKEIGVKQEQVSAAVTLLDEGASVPFVARYRKEVTGGLDDTQLRTLEERLGYLRELEDRRQVILKSIDEQEKLTPELKTSIVQAETKSELEDLYLPYKPKRRTKAQIAREAGLQPLADSLLENPAQDPEQVAQDYFNEEKGITDSKSALDGAKQILMEEFAENAPLLSEIRHYLEEHAIVRSTVVAGKEDAGHKFRDYFEYSEQLSKIPSHRALALFRGRNESVLSLELVVDQNLLKDEKASNHAQYLIAKFANISDQGRPADSWLQTVVLWTWRVKLHNFFETELLGKLRETAELQAIGVFASNLRDLLMAAPAGKFTTMGMDPGLRTGVKIVVVDDTGKLLTQSTIFPHAPQNQWDSSIAKLATICELHKVRLVSIGNGTASRETDKLVAELMKKYPSLGLQKIVVNEAGASVYSASKLASEEFPDLDVSYRGSVSIARRLQDPLAELVKIEPKAIGVGQYQHDVSQSQLGKTLGSVVEDCVNAVGVDLNTASAPLLTYVSGLNKTLAQNIIRYREQNGRFSNRKQLTQVERLGPKSFEQAAGFLRITDGDNPLDRSGVHPETYSIVTKMLDKIQANIDGLMGNSSELKKLNAADFVEDKFGLPTINDILAELDKPGRDPRGNFKAAKFKEGVEKISDLSPGMALEGSVTNVTDFGAFVDIGVHQDGLVHISLMSDKFISNPREVVKTGDIVKVHVTEVDPKRKRISLSMVGPNPENAAPRGQSKDKSQRSSKTGRGFKPASQKPKKPTNTAFGMALADALKGKK</sequence>
<accession>A0A545UI76</accession>
<organism evidence="3 4">
    <name type="scientific">Aliikangiella coralliicola</name>
    <dbReference type="NCBI Taxonomy" id="2592383"/>
    <lineage>
        <taxon>Bacteria</taxon>
        <taxon>Pseudomonadati</taxon>
        <taxon>Pseudomonadota</taxon>
        <taxon>Gammaproteobacteria</taxon>
        <taxon>Oceanospirillales</taxon>
        <taxon>Pleioneaceae</taxon>
        <taxon>Aliikangiella</taxon>
    </lineage>
</organism>
<dbReference type="Pfam" id="PF17674">
    <property type="entry name" value="HHH_9"/>
    <property type="match status" value="1"/>
</dbReference>
<dbReference type="GO" id="GO:0005829">
    <property type="term" value="C:cytosol"/>
    <property type="evidence" value="ECO:0007669"/>
    <property type="project" value="TreeGrafter"/>
</dbReference>
<dbReference type="GO" id="GO:0006412">
    <property type="term" value="P:translation"/>
    <property type="evidence" value="ECO:0007669"/>
    <property type="project" value="TreeGrafter"/>
</dbReference>
<reference evidence="3 4" key="1">
    <citation type="submission" date="2019-07" db="EMBL/GenBank/DDBJ databases">
        <title>Draft genome for Aliikangiella sp. M105.</title>
        <authorList>
            <person name="Wang G."/>
        </authorList>
    </citation>
    <scope>NUCLEOTIDE SEQUENCE [LARGE SCALE GENOMIC DNA]</scope>
    <source>
        <strain evidence="3 4">M105</strain>
    </source>
</reference>
<dbReference type="FunFam" id="3.30.420.140:FF:000001">
    <property type="entry name" value="RNA-binding transcriptional accessory protein"/>
    <property type="match status" value="1"/>
</dbReference>
<comment type="caution">
    <text evidence="3">The sequence shown here is derived from an EMBL/GenBank/DDBJ whole genome shotgun (WGS) entry which is preliminary data.</text>
</comment>
<dbReference type="RefSeq" id="WP_142892012.1">
    <property type="nucleotide sequence ID" value="NZ_ML660161.1"/>
</dbReference>
<dbReference type="FunFam" id="2.40.50.140:FF:000051">
    <property type="entry name" value="RNA-binding transcriptional accessory protein"/>
    <property type="match status" value="1"/>
</dbReference>
<dbReference type="InterPro" id="IPR041692">
    <property type="entry name" value="HHH_9"/>
</dbReference>
<dbReference type="GO" id="GO:0003735">
    <property type="term" value="F:structural constituent of ribosome"/>
    <property type="evidence" value="ECO:0007669"/>
    <property type="project" value="TreeGrafter"/>
</dbReference>
<dbReference type="Proteomes" id="UP000315439">
    <property type="component" value="Unassembled WGS sequence"/>
</dbReference>
<dbReference type="InterPro" id="IPR044146">
    <property type="entry name" value="S1_Tex"/>
</dbReference>
<dbReference type="InterPro" id="IPR010994">
    <property type="entry name" value="RuvA_2-like"/>
</dbReference>
<proteinExistence type="predicted"/>
<dbReference type="InterPro" id="IPR037027">
    <property type="entry name" value="YqgF/RNaseH-like_dom_sf"/>
</dbReference>
<dbReference type="Gene3D" id="2.40.50.140">
    <property type="entry name" value="Nucleic acid-binding proteins"/>
    <property type="match status" value="1"/>
</dbReference>
<dbReference type="OrthoDB" id="9804714at2"/>
<dbReference type="InterPro" id="IPR006641">
    <property type="entry name" value="YqgF/RNaseH-like_dom"/>
</dbReference>
<dbReference type="SUPFAM" id="SSF50249">
    <property type="entry name" value="Nucleic acid-binding proteins"/>
    <property type="match status" value="1"/>
</dbReference>
<feature type="domain" description="S1 motif" evidence="2">
    <location>
        <begin position="652"/>
        <end position="721"/>
    </location>
</feature>
<keyword evidence="4" id="KW-1185">Reference proteome</keyword>
<dbReference type="SMART" id="SM00732">
    <property type="entry name" value="YqgFc"/>
    <property type="match status" value="1"/>
</dbReference>
<dbReference type="InterPro" id="IPR055179">
    <property type="entry name" value="Tex-like_central_region"/>
</dbReference>
<dbReference type="SUPFAM" id="SSF53098">
    <property type="entry name" value="Ribonuclease H-like"/>
    <property type="match status" value="1"/>
</dbReference>
<dbReference type="Gene3D" id="1.10.10.650">
    <property type="entry name" value="RuvA domain 2-like"/>
    <property type="match status" value="1"/>
</dbReference>
<dbReference type="InterPro" id="IPR018974">
    <property type="entry name" value="Tex-like_N"/>
</dbReference>
<name>A0A545UI76_9GAMM</name>
<dbReference type="Pfam" id="PF22706">
    <property type="entry name" value="Tex_central_region"/>
    <property type="match status" value="1"/>
</dbReference>
<gene>
    <name evidence="3" type="ORF">FLL46_03265</name>
</gene>
<dbReference type="SMART" id="SM00316">
    <property type="entry name" value="S1"/>
    <property type="match status" value="1"/>
</dbReference>
<dbReference type="InterPro" id="IPR003029">
    <property type="entry name" value="S1_domain"/>
</dbReference>
<dbReference type="Gene3D" id="1.10.150.310">
    <property type="entry name" value="Tex RuvX-like domain-like"/>
    <property type="match status" value="1"/>
</dbReference>
<dbReference type="GO" id="GO:0006139">
    <property type="term" value="P:nucleobase-containing compound metabolic process"/>
    <property type="evidence" value="ECO:0007669"/>
    <property type="project" value="InterPro"/>
</dbReference>
<dbReference type="InterPro" id="IPR050437">
    <property type="entry name" value="Ribos_protein_bS1-like"/>
</dbReference>
<dbReference type="PANTHER" id="PTHR10724:SF10">
    <property type="entry name" value="S1 RNA-BINDING DOMAIN-CONTAINING PROTEIN 1"/>
    <property type="match status" value="1"/>
</dbReference>
<dbReference type="AlphaFoldDB" id="A0A545UI76"/>
<dbReference type="GO" id="GO:0003729">
    <property type="term" value="F:mRNA binding"/>
    <property type="evidence" value="ECO:0007669"/>
    <property type="project" value="UniProtKB-ARBA"/>
</dbReference>
<dbReference type="Gene3D" id="1.10.3500.10">
    <property type="entry name" value="Tex N-terminal region-like"/>
    <property type="match status" value="1"/>
</dbReference>
<dbReference type="InterPro" id="IPR023319">
    <property type="entry name" value="Tex-like_HTH_dom_sf"/>
</dbReference>
<dbReference type="Pfam" id="PF09371">
    <property type="entry name" value="Tex_N"/>
    <property type="match status" value="1"/>
</dbReference>
<dbReference type="CDD" id="cd05685">
    <property type="entry name" value="S1_Tex"/>
    <property type="match status" value="1"/>
</dbReference>
<dbReference type="Pfam" id="PF00575">
    <property type="entry name" value="S1"/>
    <property type="match status" value="1"/>
</dbReference>
<dbReference type="FunFam" id="1.10.10.650:FF:000001">
    <property type="entry name" value="S1 RNA-binding domain 1"/>
    <property type="match status" value="1"/>
</dbReference>